<sequence length="354" mass="36633">RSQGEEGWAWARPGTPGSRCPVRSACGPAPGGDEPLCAEGRHGLPHVRPGPPGSCFQREPAAAPVCPGPRRAAPGGAGLRRGGTLPAPGSVGTEAGRRRNAPAGGARPGAGLLAGEVKFEVLKKSLEQLQSRLHSPGGASGEPRGLGALLQPFVPSPVIEGYRNKSVFSVNRGPDGHPQTVGCFLRSPGGKEIFCVPADRLRALPASHLQVAQCYEAFLRQTPAQPGLSPPGLGPWRRLRVRTGLQGHRMAIVTFHAQGLSQVGALGGGGWREARGGARRYQLLPVAGGREDPQGASAGLLHVGAGSGVRPDLAVPEGEVRGGWARGGGAPLEAPPNPRKRLFVFFPGRPRARG</sequence>
<name>A0A5F8GWL4_MONDO</name>
<proteinExistence type="predicted"/>
<dbReference type="Proteomes" id="UP000002280">
    <property type="component" value="Chromosome 2"/>
</dbReference>
<protein>
    <submittedName>
        <fullName evidence="2">Uncharacterized protein</fullName>
    </submittedName>
</protein>
<dbReference type="Ensembl" id="ENSMODT00000057888.1">
    <property type="protein sequence ID" value="ENSMODP00000051531.1"/>
    <property type="gene ID" value="ENSMODG00000041502.1"/>
</dbReference>
<dbReference type="PANTHER" id="PTHR45904:SF1">
    <property type="entry name" value="TRNA (URACIL-5-)-METHYLTRANSFERASE HOMOLOG B"/>
    <property type="match status" value="1"/>
</dbReference>
<dbReference type="InterPro" id="IPR045850">
    <property type="entry name" value="TRM2_met"/>
</dbReference>
<reference evidence="2" key="3">
    <citation type="submission" date="2025-09" db="UniProtKB">
        <authorList>
            <consortium name="Ensembl"/>
        </authorList>
    </citation>
    <scope>IDENTIFICATION</scope>
</reference>
<feature type="region of interest" description="Disordered" evidence="1">
    <location>
        <begin position="72"/>
        <end position="109"/>
    </location>
</feature>
<evidence type="ECO:0000256" key="1">
    <source>
        <dbReference type="SAM" id="MobiDB-lite"/>
    </source>
</evidence>
<dbReference type="STRING" id="13616.ENSMODP00000051531"/>
<keyword evidence="3" id="KW-1185">Reference proteome</keyword>
<dbReference type="PANTHER" id="PTHR45904">
    <property type="entry name" value="TRNA (URACIL-5-)-METHYLTRANSFERASE"/>
    <property type="match status" value="1"/>
</dbReference>
<dbReference type="Bgee" id="ENSMODG00000041502">
    <property type="expression patterns" value="Expressed in skeletal muscle tissue and 21 other cell types or tissues"/>
</dbReference>
<dbReference type="AlphaFoldDB" id="A0A5F8GWL4"/>
<evidence type="ECO:0000313" key="3">
    <source>
        <dbReference type="Proteomes" id="UP000002280"/>
    </source>
</evidence>
<reference evidence="2" key="2">
    <citation type="submission" date="2025-08" db="UniProtKB">
        <authorList>
            <consortium name="Ensembl"/>
        </authorList>
    </citation>
    <scope>IDENTIFICATION</scope>
</reference>
<dbReference type="InParanoid" id="A0A5F8GWL4"/>
<reference evidence="2 3" key="1">
    <citation type="journal article" date="2007" name="Nature">
        <title>Genome of the marsupial Monodelphis domestica reveals innovation in non-coding sequences.</title>
        <authorList>
            <person name="Mikkelsen T.S."/>
            <person name="Wakefield M.J."/>
            <person name="Aken B."/>
            <person name="Amemiya C.T."/>
            <person name="Chang J.L."/>
            <person name="Duke S."/>
            <person name="Garber M."/>
            <person name="Gentles A.J."/>
            <person name="Goodstadt L."/>
            <person name="Heger A."/>
            <person name="Jurka J."/>
            <person name="Kamal M."/>
            <person name="Mauceli E."/>
            <person name="Searle S.M."/>
            <person name="Sharpe T."/>
            <person name="Baker M.L."/>
            <person name="Batzer M.A."/>
            <person name="Benos P.V."/>
            <person name="Belov K."/>
            <person name="Clamp M."/>
            <person name="Cook A."/>
            <person name="Cuff J."/>
            <person name="Das R."/>
            <person name="Davidow L."/>
            <person name="Deakin J.E."/>
            <person name="Fazzari M.J."/>
            <person name="Glass J.L."/>
            <person name="Grabherr M."/>
            <person name="Greally J.M."/>
            <person name="Gu W."/>
            <person name="Hore T.A."/>
            <person name="Huttley G.A."/>
            <person name="Kleber M."/>
            <person name="Jirtle R.L."/>
            <person name="Koina E."/>
            <person name="Lee J.T."/>
            <person name="Mahony S."/>
            <person name="Marra M.A."/>
            <person name="Miller R.D."/>
            <person name="Nicholls R.D."/>
            <person name="Oda M."/>
            <person name="Papenfuss A.T."/>
            <person name="Parra Z.E."/>
            <person name="Pollock D.D."/>
            <person name="Ray D.A."/>
            <person name="Schein J.E."/>
            <person name="Speed T.P."/>
            <person name="Thompson K."/>
            <person name="VandeBerg J.L."/>
            <person name="Wade C.M."/>
            <person name="Walker J.A."/>
            <person name="Waters P.D."/>
            <person name="Webber C."/>
            <person name="Weidman J.R."/>
            <person name="Xie X."/>
            <person name="Zody M.C."/>
            <person name="Baldwin J."/>
            <person name="Abdouelleil A."/>
            <person name="Abdulkadir J."/>
            <person name="Abebe A."/>
            <person name="Abera B."/>
            <person name="Abreu J."/>
            <person name="Acer S.C."/>
            <person name="Aftuck L."/>
            <person name="Alexander A."/>
            <person name="An P."/>
            <person name="Anderson E."/>
            <person name="Anderson S."/>
            <person name="Arachi H."/>
            <person name="Azer M."/>
            <person name="Bachantsang P."/>
            <person name="Barry A."/>
            <person name="Bayul T."/>
            <person name="Berlin A."/>
            <person name="Bessette D."/>
            <person name="Bloom T."/>
            <person name="Bloom T."/>
            <person name="Boguslavskiy L."/>
            <person name="Bonnet C."/>
            <person name="Boukhgalter B."/>
            <person name="Bourzgui I."/>
            <person name="Brown A."/>
            <person name="Cahill P."/>
            <person name="Channer S."/>
            <person name="Cheshatsang Y."/>
            <person name="Chuda L."/>
            <person name="Citroen M."/>
            <person name="Collymore A."/>
            <person name="Cooke P."/>
            <person name="Costello M."/>
            <person name="D'Aco K."/>
            <person name="Daza R."/>
            <person name="De Haan G."/>
            <person name="DeGray S."/>
            <person name="DeMaso C."/>
            <person name="Dhargay N."/>
            <person name="Dooley K."/>
            <person name="Dooley E."/>
            <person name="Doricent M."/>
            <person name="Dorje P."/>
            <person name="Dorjee K."/>
            <person name="Dupes A."/>
            <person name="Elong R."/>
            <person name="Falk J."/>
            <person name="Farina A."/>
            <person name="Faro S."/>
            <person name="Ferguson D."/>
            <person name="Fisher S."/>
            <person name="Foley C.D."/>
            <person name="Franke A."/>
            <person name="Friedrich D."/>
            <person name="Gadbois L."/>
            <person name="Gearin G."/>
            <person name="Gearin C.R."/>
            <person name="Giannoukos G."/>
            <person name="Goode T."/>
            <person name="Graham J."/>
            <person name="Grandbois E."/>
            <person name="Grewal S."/>
            <person name="Gyaltsen K."/>
            <person name="Hafez N."/>
            <person name="Hagos B."/>
            <person name="Hall J."/>
            <person name="Henson C."/>
            <person name="Hollinger A."/>
            <person name="Honan T."/>
            <person name="Huard M.D."/>
            <person name="Hughes L."/>
            <person name="Hurhula B."/>
            <person name="Husby M.E."/>
            <person name="Kamat A."/>
            <person name="Kanga B."/>
            <person name="Kashin S."/>
            <person name="Khazanovich D."/>
            <person name="Kisner P."/>
            <person name="Lance K."/>
            <person name="Lara M."/>
            <person name="Lee W."/>
            <person name="Lennon N."/>
            <person name="Letendre F."/>
            <person name="LeVine R."/>
            <person name="Lipovsky A."/>
            <person name="Liu X."/>
            <person name="Liu J."/>
            <person name="Liu S."/>
            <person name="Lokyitsang T."/>
            <person name="Lokyitsang Y."/>
            <person name="Lubonja R."/>
            <person name="Lui A."/>
            <person name="MacDonald P."/>
            <person name="Magnisalis V."/>
            <person name="Maru K."/>
            <person name="Matthews C."/>
            <person name="McCusker W."/>
            <person name="McDonough S."/>
            <person name="Mehta T."/>
            <person name="Meldrim J."/>
            <person name="Meneus L."/>
            <person name="Mihai O."/>
            <person name="Mihalev A."/>
            <person name="Mihova T."/>
            <person name="Mittelman R."/>
            <person name="Mlenga V."/>
            <person name="Montmayeur A."/>
            <person name="Mulrain L."/>
            <person name="Navidi A."/>
            <person name="Naylor J."/>
            <person name="Negash T."/>
            <person name="Nguyen T."/>
            <person name="Nguyen N."/>
            <person name="Nicol R."/>
            <person name="Norbu C."/>
            <person name="Norbu N."/>
            <person name="Novod N."/>
            <person name="O'Neill B."/>
            <person name="Osman S."/>
            <person name="Markiewicz E."/>
            <person name="Oyono O.L."/>
            <person name="Patti C."/>
            <person name="Phunkhang P."/>
            <person name="Pierre F."/>
            <person name="Priest M."/>
            <person name="Raghuraman S."/>
            <person name="Rege F."/>
            <person name="Reyes R."/>
            <person name="Rise C."/>
            <person name="Rogov P."/>
            <person name="Ross K."/>
            <person name="Ryan E."/>
            <person name="Settipalli S."/>
            <person name="Shea T."/>
            <person name="Sherpa N."/>
            <person name="Shi L."/>
            <person name="Shih D."/>
            <person name="Sparrow T."/>
            <person name="Spaulding J."/>
            <person name="Stalker J."/>
            <person name="Stange-Thomann N."/>
            <person name="Stavropoulos S."/>
            <person name="Stone C."/>
            <person name="Strader C."/>
            <person name="Tesfaye S."/>
            <person name="Thomson T."/>
            <person name="Thoulutsang Y."/>
            <person name="Thoulutsang D."/>
            <person name="Topham K."/>
            <person name="Topping I."/>
            <person name="Tsamla T."/>
            <person name="Vassiliev H."/>
            <person name="Vo A."/>
            <person name="Wangchuk T."/>
            <person name="Wangdi T."/>
            <person name="Weiand M."/>
            <person name="Wilkinson J."/>
            <person name="Wilson A."/>
            <person name="Yadav S."/>
            <person name="Young G."/>
            <person name="Yu Q."/>
            <person name="Zembek L."/>
            <person name="Zhong D."/>
            <person name="Zimmer A."/>
            <person name="Zwirko Z."/>
            <person name="Jaffe D.B."/>
            <person name="Alvarez P."/>
            <person name="Brockman W."/>
            <person name="Butler J."/>
            <person name="Chin C."/>
            <person name="Gnerre S."/>
            <person name="MacCallum I."/>
            <person name="Graves J.A."/>
            <person name="Ponting C.P."/>
            <person name="Breen M."/>
            <person name="Samollow P.B."/>
            <person name="Lander E.S."/>
            <person name="Lindblad-Toh K."/>
        </authorList>
    </citation>
    <scope>NUCLEOTIDE SEQUENCE [LARGE SCALE GENOMIC DNA]</scope>
</reference>
<organism evidence="2 3">
    <name type="scientific">Monodelphis domestica</name>
    <name type="common">Gray short-tailed opossum</name>
    <dbReference type="NCBI Taxonomy" id="13616"/>
    <lineage>
        <taxon>Eukaryota</taxon>
        <taxon>Metazoa</taxon>
        <taxon>Chordata</taxon>
        <taxon>Craniata</taxon>
        <taxon>Vertebrata</taxon>
        <taxon>Euteleostomi</taxon>
        <taxon>Mammalia</taxon>
        <taxon>Metatheria</taxon>
        <taxon>Didelphimorphia</taxon>
        <taxon>Didelphidae</taxon>
        <taxon>Monodelphis</taxon>
    </lineage>
</organism>
<feature type="region of interest" description="Disordered" evidence="1">
    <location>
        <begin position="1"/>
        <end position="32"/>
    </location>
</feature>
<accession>A0A5F8GWL4</accession>
<evidence type="ECO:0000313" key="2">
    <source>
        <dbReference type="Ensembl" id="ENSMODP00000051531.1"/>
    </source>
</evidence>